<name>A0A162K3M6_9HYPO</name>
<protein>
    <submittedName>
        <fullName evidence="2">Uncharacterized protein</fullName>
    </submittedName>
</protein>
<gene>
    <name evidence="2" type="ORF">AAL_00181</name>
</gene>
<evidence type="ECO:0000256" key="1">
    <source>
        <dbReference type="SAM" id="MobiDB-lite"/>
    </source>
</evidence>
<feature type="region of interest" description="Disordered" evidence="1">
    <location>
        <begin position="1"/>
        <end position="66"/>
    </location>
</feature>
<keyword evidence="3" id="KW-1185">Reference proteome</keyword>
<sequence length="352" mass="39703">MAAAPKFSPRKKGRPRKDVTRAPTESPASSQESSKLTEESAHASSEKTCSRKRRNTSLESDEYEPSNRAVKIRLVAKVPLEARVPLEAKVPLEAMSKKQQSRERCNDDAEGFRSEVIEIQKQIISLSTSASSLMSKLNDVSKRCCHINRPLANGNKISDAEFTSEWGMLKFNVRQLARQINGMIPTGYYPTDDRAMMKHIFAGPQGEQTHDSDETRVLSQCLSSAWESLESQSSYSVDQFIGDNFGAAVPKLQPSQRKALRKILESALLIDDMRMRSRAYIYLQWPWRSAPEDVARDRYDDNLTEMALGPEEHGPETRVKIFLTPIMFKRGNADGKLYDTKMVLVKGDVLLE</sequence>
<dbReference type="Proteomes" id="UP000078544">
    <property type="component" value="Unassembled WGS sequence"/>
</dbReference>
<dbReference type="AlphaFoldDB" id="A0A162K3M6"/>
<evidence type="ECO:0000313" key="2">
    <source>
        <dbReference type="EMBL" id="OAA32716.1"/>
    </source>
</evidence>
<proteinExistence type="predicted"/>
<dbReference type="STRING" id="1081109.A0A162K3M6"/>
<organism evidence="2 3">
    <name type="scientific">Moelleriella libera RCEF 2490</name>
    <dbReference type="NCBI Taxonomy" id="1081109"/>
    <lineage>
        <taxon>Eukaryota</taxon>
        <taxon>Fungi</taxon>
        <taxon>Dikarya</taxon>
        <taxon>Ascomycota</taxon>
        <taxon>Pezizomycotina</taxon>
        <taxon>Sordariomycetes</taxon>
        <taxon>Hypocreomycetidae</taxon>
        <taxon>Hypocreales</taxon>
        <taxon>Clavicipitaceae</taxon>
        <taxon>Moelleriella</taxon>
    </lineage>
</organism>
<feature type="compositionally biased region" description="Basic and acidic residues" evidence="1">
    <location>
        <begin position="35"/>
        <end position="49"/>
    </location>
</feature>
<dbReference type="OrthoDB" id="5213630at2759"/>
<accession>A0A162K3M6</accession>
<reference evidence="2 3" key="1">
    <citation type="journal article" date="2016" name="Genome Biol. Evol.">
        <title>Divergent and convergent evolution of fungal pathogenicity.</title>
        <authorList>
            <person name="Shang Y."/>
            <person name="Xiao G."/>
            <person name="Zheng P."/>
            <person name="Cen K."/>
            <person name="Zhan S."/>
            <person name="Wang C."/>
        </authorList>
    </citation>
    <scope>NUCLEOTIDE SEQUENCE [LARGE SCALE GENOMIC DNA]</scope>
    <source>
        <strain evidence="2 3">RCEF 2490</strain>
    </source>
</reference>
<evidence type="ECO:0000313" key="3">
    <source>
        <dbReference type="Proteomes" id="UP000078544"/>
    </source>
</evidence>
<dbReference type="EMBL" id="AZGY01000001">
    <property type="protein sequence ID" value="OAA32716.1"/>
    <property type="molecule type" value="Genomic_DNA"/>
</dbReference>
<comment type="caution">
    <text evidence="2">The sequence shown here is derived from an EMBL/GenBank/DDBJ whole genome shotgun (WGS) entry which is preliminary data.</text>
</comment>